<dbReference type="Proteomes" id="UP000053605">
    <property type="component" value="Unassembled WGS sequence"/>
</dbReference>
<name>A0A091WG50_OPIHO</name>
<proteinExistence type="predicted"/>
<accession>A0A091WG50</accession>
<dbReference type="PANTHER" id="PTHR48415:SF1">
    <property type="entry name" value="GENE 525-RELATED"/>
    <property type="match status" value="1"/>
</dbReference>
<dbReference type="EMBL" id="KK735345">
    <property type="protein sequence ID" value="KFR13803.1"/>
    <property type="molecule type" value="Genomic_DNA"/>
</dbReference>
<dbReference type="PANTHER" id="PTHR48415">
    <property type="entry name" value="GENE 525-RELATED"/>
    <property type="match status" value="1"/>
</dbReference>
<dbReference type="InterPro" id="IPR027870">
    <property type="entry name" value="DUF4543"/>
</dbReference>
<dbReference type="Pfam" id="PF15076">
    <property type="entry name" value="DUF4543"/>
    <property type="match status" value="1"/>
</dbReference>
<protein>
    <submittedName>
        <fullName evidence="1">Uncharacterized protein C17orf67</fullName>
    </submittedName>
</protein>
<evidence type="ECO:0000313" key="1">
    <source>
        <dbReference type="EMBL" id="KFR13803.1"/>
    </source>
</evidence>
<dbReference type="AlphaFoldDB" id="A0A091WG50"/>
<organism evidence="1 2">
    <name type="scientific">Opisthocomus hoazin</name>
    <name type="common">Hoatzin</name>
    <name type="synonym">Phasianus hoazin</name>
    <dbReference type="NCBI Taxonomy" id="30419"/>
    <lineage>
        <taxon>Eukaryota</taxon>
        <taxon>Metazoa</taxon>
        <taxon>Chordata</taxon>
        <taxon>Craniata</taxon>
        <taxon>Vertebrata</taxon>
        <taxon>Euteleostomi</taxon>
        <taxon>Archelosauria</taxon>
        <taxon>Archosauria</taxon>
        <taxon>Dinosauria</taxon>
        <taxon>Saurischia</taxon>
        <taxon>Theropoda</taxon>
        <taxon>Coelurosauria</taxon>
        <taxon>Aves</taxon>
        <taxon>Neognathae</taxon>
        <taxon>Neoaves</taxon>
        <taxon>Opisthocomiformes</taxon>
        <taxon>Opisthocomidae</taxon>
        <taxon>Opisthocomus</taxon>
    </lineage>
</organism>
<keyword evidence="2" id="KW-1185">Reference proteome</keyword>
<gene>
    <name evidence="1" type="ORF">N306_08644</name>
</gene>
<sequence>LVISELISAFLSLDTSPILYEKDAKQIMRTRREDRPRKAGFPD</sequence>
<dbReference type="PhylomeDB" id="A0A091WG50"/>
<evidence type="ECO:0000313" key="2">
    <source>
        <dbReference type="Proteomes" id="UP000053605"/>
    </source>
</evidence>
<reference evidence="1 2" key="1">
    <citation type="submission" date="2014-04" db="EMBL/GenBank/DDBJ databases">
        <title>Genome evolution of avian class.</title>
        <authorList>
            <person name="Zhang G."/>
            <person name="Li C."/>
        </authorList>
    </citation>
    <scope>NUCLEOTIDE SEQUENCE [LARGE SCALE GENOMIC DNA]</scope>
    <source>
        <strain evidence="1">BGI_N306</strain>
    </source>
</reference>
<feature type="non-terminal residue" evidence="1">
    <location>
        <position position="43"/>
    </location>
</feature>
<dbReference type="STRING" id="30419.A0A091WG50"/>
<feature type="non-terminal residue" evidence="1">
    <location>
        <position position="1"/>
    </location>
</feature>